<protein>
    <submittedName>
        <fullName evidence="5">3-oxoacyl-[acyl-carrier-protein] synthase-3</fullName>
    </submittedName>
</protein>
<dbReference type="SUPFAM" id="SSF53901">
    <property type="entry name" value="Thiolase-like"/>
    <property type="match status" value="1"/>
</dbReference>
<dbReference type="eggNOG" id="COG0332">
    <property type="taxonomic scope" value="Bacteria"/>
</dbReference>
<dbReference type="GO" id="GO:0006633">
    <property type="term" value="P:fatty acid biosynthetic process"/>
    <property type="evidence" value="ECO:0007669"/>
    <property type="project" value="InterPro"/>
</dbReference>
<evidence type="ECO:0000256" key="1">
    <source>
        <dbReference type="ARBA" id="ARBA00022679"/>
    </source>
</evidence>
<dbReference type="Pfam" id="PF08545">
    <property type="entry name" value="ACP_syn_III"/>
    <property type="match status" value="1"/>
</dbReference>
<gene>
    <name evidence="5" type="ORF">SAMN04489726_1574</name>
</gene>
<dbReference type="Gene3D" id="3.40.47.10">
    <property type="match status" value="2"/>
</dbReference>
<dbReference type="EMBL" id="LT629701">
    <property type="protein sequence ID" value="SDM43000.1"/>
    <property type="molecule type" value="Genomic_DNA"/>
</dbReference>
<dbReference type="SMR" id="A0A1G9T5X3"/>
<dbReference type="PANTHER" id="PTHR34069:SF2">
    <property type="entry name" value="BETA-KETOACYL-[ACYL-CARRIER-PROTEIN] SYNTHASE III"/>
    <property type="match status" value="1"/>
</dbReference>
<feature type="domain" description="Beta-ketoacyl-[acyl-carrier-protein] synthase III C-terminal" evidence="3">
    <location>
        <begin position="250"/>
        <end position="335"/>
    </location>
</feature>
<dbReference type="GO" id="GO:0004315">
    <property type="term" value="F:3-oxoacyl-[acyl-carrier-protein] synthase activity"/>
    <property type="evidence" value="ECO:0007669"/>
    <property type="project" value="InterPro"/>
</dbReference>
<organism evidence="5 6">
    <name type="scientific">Allokutzneria albata</name>
    <name type="common">Kibdelosporangium albatum</name>
    <dbReference type="NCBI Taxonomy" id="211114"/>
    <lineage>
        <taxon>Bacteria</taxon>
        <taxon>Bacillati</taxon>
        <taxon>Actinomycetota</taxon>
        <taxon>Actinomycetes</taxon>
        <taxon>Pseudonocardiales</taxon>
        <taxon>Pseudonocardiaceae</taxon>
        <taxon>Allokutzneria</taxon>
    </lineage>
</organism>
<dbReference type="InterPro" id="IPR013747">
    <property type="entry name" value="ACP_syn_III_C"/>
</dbReference>
<dbReference type="STRING" id="211114.SAMN04489726_1574"/>
<keyword evidence="6" id="KW-1185">Reference proteome</keyword>
<sequence length="335" mass="35462">MTYSRIGQIAVHLPEGGRTSAEVEALVAELNPGFEPPEGLIERFTGVRYRHIAPEDTQASDLAVAAIEKLFASWGHGIDDVDLLIFAAASTDVIEPATAHIVSDKLGGSCPVFDISNACSSVFNAIEVADALIRTGQYRRVLIACGERVSPGARYRDVATMDDFVHAGASHTVSDAGAALLVEASDEPGIIGHRSIANSSAWSATVVPLVHDKESDTLKVEYLGVKTLDLMKGLDQADITPLLDAVAGFGLTMDDFDVVCIHQAVLAYVEVFCERAGIPYDRTVLTLADHGNVASATLPLQLVKAVESGRLNPGDKVLLVGLASGLSLGVMAMQW</sequence>
<dbReference type="CDD" id="cd00830">
    <property type="entry name" value="KAS_III"/>
    <property type="match status" value="1"/>
</dbReference>
<name>A0A1G9T5X3_ALLAB</name>
<dbReference type="InterPro" id="IPR013751">
    <property type="entry name" value="ACP_syn_III_N"/>
</dbReference>
<dbReference type="AlphaFoldDB" id="A0A1G9T5X3"/>
<dbReference type="Proteomes" id="UP000183376">
    <property type="component" value="Chromosome I"/>
</dbReference>
<evidence type="ECO:0000259" key="4">
    <source>
        <dbReference type="Pfam" id="PF08545"/>
    </source>
</evidence>
<reference evidence="5 6" key="1">
    <citation type="submission" date="2016-10" db="EMBL/GenBank/DDBJ databases">
        <authorList>
            <person name="de Groot N.N."/>
        </authorList>
    </citation>
    <scope>NUCLEOTIDE SEQUENCE [LARGE SCALE GENOMIC DNA]</scope>
    <source>
        <strain evidence="5 6">DSM 44149</strain>
    </source>
</reference>
<evidence type="ECO:0000256" key="2">
    <source>
        <dbReference type="ARBA" id="ARBA00023315"/>
    </source>
</evidence>
<dbReference type="PANTHER" id="PTHR34069">
    <property type="entry name" value="3-OXOACYL-[ACYL-CARRIER-PROTEIN] SYNTHASE 3"/>
    <property type="match status" value="1"/>
</dbReference>
<evidence type="ECO:0000313" key="5">
    <source>
        <dbReference type="EMBL" id="SDM43000.1"/>
    </source>
</evidence>
<keyword evidence="1" id="KW-0808">Transferase</keyword>
<evidence type="ECO:0000313" key="6">
    <source>
        <dbReference type="Proteomes" id="UP000183376"/>
    </source>
</evidence>
<dbReference type="InterPro" id="IPR016039">
    <property type="entry name" value="Thiolase-like"/>
</dbReference>
<dbReference type="OrthoDB" id="4758553at2"/>
<feature type="domain" description="Beta-ketoacyl-[acyl-carrier-protein] synthase III N-terminal" evidence="4">
    <location>
        <begin position="113"/>
        <end position="193"/>
    </location>
</feature>
<dbReference type="RefSeq" id="WP_030433686.1">
    <property type="nucleotide sequence ID" value="NZ_JOEF01000051.1"/>
</dbReference>
<accession>A0A1G9T5X3</accession>
<keyword evidence="2" id="KW-0012">Acyltransferase</keyword>
<evidence type="ECO:0000259" key="3">
    <source>
        <dbReference type="Pfam" id="PF08541"/>
    </source>
</evidence>
<dbReference type="Pfam" id="PF08541">
    <property type="entry name" value="ACP_syn_III_C"/>
    <property type="match status" value="1"/>
</dbReference>
<dbReference type="GO" id="GO:0044550">
    <property type="term" value="P:secondary metabolite biosynthetic process"/>
    <property type="evidence" value="ECO:0007669"/>
    <property type="project" value="TreeGrafter"/>
</dbReference>
<proteinExistence type="predicted"/>